<evidence type="ECO:0000313" key="3">
    <source>
        <dbReference type="Proteomes" id="UP000198420"/>
    </source>
</evidence>
<dbReference type="EMBL" id="FZNP01000003">
    <property type="protein sequence ID" value="SNR47821.1"/>
    <property type="molecule type" value="Genomic_DNA"/>
</dbReference>
<keyword evidence="1" id="KW-0472">Membrane</keyword>
<organism evidence="2 3">
    <name type="scientific">Actinomadura mexicana</name>
    <dbReference type="NCBI Taxonomy" id="134959"/>
    <lineage>
        <taxon>Bacteria</taxon>
        <taxon>Bacillati</taxon>
        <taxon>Actinomycetota</taxon>
        <taxon>Actinomycetes</taxon>
        <taxon>Streptosporangiales</taxon>
        <taxon>Thermomonosporaceae</taxon>
        <taxon>Actinomadura</taxon>
    </lineage>
</organism>
<name>A0A238WN58_9ACTN</name>
<dbReference type="Proteomes" id="UP000198420">
    <property type="component" value="Unassembled WGS sequence"/>
</dbReference>
<sequence length="155" mass="16417">MYTRTVGDVAGVKIPSVKMPRLKIGRKPALILGSAALLVIAAVGGGAFLLLSGGEELQYKTQAALRKALPAAATAELHQHGVRLGAPLRCADLPGWTTKKMRVSCTGMTSDEKPVEVIGSGEQETRRNYYTILVDGRPVVENASCLGADCRKKEG</sequence>
<feature type="transmembrane region" description="Helical" evidence="1">
    <location>
        <begin position="29"/>
        <end position="51"/>
    </location>
</feature>
<keyword evidence="1" id="KW-1133">Transmembrane helix</keyword>
<proteinExistence type="predicted"/>
<protein>
    <recommendedName>
        <fullName evidence="4">DUF4333 domain-containing protein</fullName>
    </recommendedName>
</protein>
<dbReference type="AlphaFoldDB" id="A0A238WN58"/>
<keyword evidence="3" id="KW-1185">Reference proteome</keyword>
<evidence type="ECO:0000313" key="2">
    <source>
        <dbReference type="EMBL" id="SNR47821.1"/>
    </source>
</evidence>
<keyword evidence="1" id="KW-0812">Transmembrane</keyword>
<evidence type="ECO:0000256" key="1">
    <source>
        <dbReference type="SAM" id="Phobius"/>
    </source>
</evidence>
<gene>
    <name evidence="2" type="ORF">SAMN06265355_10373</name>
</gene>
<evidence type="ECO:0008006" key="4">
    <source>
        <dbReference type="Google" id="ProtNLM"/>
    </source>
</evidence>
<reference evidence="3" key="1">
    <citation type="submission" date="2017-06" db="EMBL/GenBank/DDBJ databases">
        <authorList>
            <person name="Varghese N."/>
            <person name="Submissions S."/>
        </authorList>
    </citation>
    <scope>NUCLEOTIDE SEQUENCE [LARGE SCALE GENOMIC DNA]</scope>
    <source>
        <strain evidence="3">DSM 44485</strain>
    </source>
</reference>
<accession>A0A238WN58</accession>